<dbReference type="SUPFAM" id="SSF103473">
    <property type="entry name" value="MFS general substrate transporter"/>
    <property type="match status" value="1"/>
</dbReference>
<dbReference type="InterPro" id="IPR011701">
    <property type="entry name" value="MFS"/>
</dbReference>
<feature type="transmembrane region" description="Helical" evidence="7">
    <location>
        <begin position="320"/>
        <end position="345"/>
    </location>
</feature>
<dbReference type="PANTHER" id="PTHR43414">
    <property type="entry name" value="MULTIDRUG RESISTANCE PROTEIN MDTG"/>
    <property type="match status" value="1"/>
</dbReference>
<reference evidence="9 10" key="1">
    <citation type="submission" date="2021-03" db="EMBL/GenBank/DDBJ databases">
        <title>Genomic Encyclopedia of Type Strains, Phase IV (KMG-IV): sequencing the most valuable type-strain genomes for metagenomic binning, comparative biology and taxonomic classification.</title>
        <authorList>
            <person name="Goeker M."/>
        </authorList>
    </citation>
    <scope>NUCLEOTIDE SEQUENCE [LARGE SCALE GENOMIC DNA]</scope>
    <source>
        <strain evidence="9 10">DSM 24738</strain>
    </source>
</reference>
<evidence type="ECO:0000256" key="6">
    <source>
        <dbReference type="ARBA" id="ARBA00023136"/>
    </source>
</evidence>
<protein>
    <submittedName>
        <fullName evidence="9">MFS family permease</fullName>
    </submittedName>
</protein>
<dbReference type="PROSITE" id="PS50850">
    <property type="entry name" value="MFS"/>
    <property type="match status" value="1"/>
</dbReference>
<feature type="domain" description="Major facilitator superfamily (MFS) profile" evidence="8">
    <location>
        <begin position="1"/>
        <end position="374"/>
    </location>
</feature>
<comment type="subcellular location">
    <subcellularLocation>
        <location evidence="1">Cell membrane</location>
        <topology evidence="1">Multi-pass membrane protein</topology>
    </subcellularLocation>
</comment>
<accession>A0ABS4GLR8</accession>
<feature type="transmembrane region" description="Helical" evidence="7">
    <location>
        <begin position="264"/>
        <end position="281"/>
    </location>
</feature>
<feature type="transmembrane region" description="Helical" evidence="7">
    <location>
        <begin position="52"/>
        <end position="75"/>
    </location>
</feature>
<proteinExistence type="predicted"/>
<organism evidence="9 10">
    <name type="scientific">Ammoniphilus resinae</name>
    <dbReference type="NCBI Taxonomy" id="861532"/>
    <lineage>
        <taxon>Bacteria</taxon>
        <taxon>Bacillati</taxon>
        <taxon>Bacillota</taxon>
        <taxon>Bacilli</taxon>
        <taxon>Bacillales</taxon>
        <taxon>Paenibacillaceae</taxon>
        <taxon>Aneurinibacillus group</taxon>
        <taxon>Ammoniphilus</taxon>
    </lineage>
</organism>
<evidence type="ECO:0000256" key="1">
    <source>
        <dbReference type="ARBA" id="ARBA00004651"/>
    </source>
</evidence>
<dbReference type="Proteomes" id="UP001519343">
    <property type="component" value="Unassembled WGS sequence"/>
</dbReference>
<evidence type="ECO:0000256" key="4">
    <source>
        <dbReference type="ARBA" id="ARBA00022692"/>
    </source>
</evidence>
<dbReference type="InterPro" id="IPR020846">
    <property type="entry name" value="MFS_dom"/>
</dbReference>
<evidence type="ECO:0000259" key="8">
    <source>
        <dbReference type="PROSITE" id="PS50850"/>
    </source>
</evidence>
<keyword evidence="3" id="KW-1003">Cell membrane</keyword>
<sequence>MLYIVLPIYWKEAGLQSLIEVGILLSVNRFVRLPMNPLVGWLYHRLSLRKGLLIAIVLSVTATVGYGLANSFWIWFILRCIWGMAWSLLKLGGYFTVILCAEDSNRGKWMGTYNGLYRLGSLFGMLLGGFLASTWGITGVTFLFGFTPFLAIPFLFISFEDSHVTNQSRKKLHWNQETKTWLFSRQVMQAVVSGLLIAMLFQGILTSTLSYVIEYHHFELAMLGFVVAGSALSGLLQAFRWTWEPFLATNIGKWSDGEKGRKPYLVIFLFIAGITYSLIPLEVPLLIWLPIVIVLLISATALTTLIDAIASDAAKEGNTVVFMTIYSMMIDMGAALGPLLGYAVIRLQNGLWLTYGGAALILIGVGILWTIRTRESGN</sequence>
<dbReference type="Gene3D" id="1.20.1250.20">
    <property type="entry name" value="MFS general substrate transporter like domains"/>
    <property type="match status" value="1"/>
</dbReference>
<evidence type="ECO:0000313" key="10">
    <source>
        <dbReference type="Proteomes" id="UP001519343"/>
    </source>
</evidence>
<keyword evidence="6 7" id="KW-0472">Membrane</keyword>
<dbReference type="InterPro" id="IPR036259">
    <property type="entry name" value="MFS_trans_sf"/>
</dbReference>
<dbReference type="EMBL" id="JAGGKT010000002">
    <property type="protein sequence ID" value="MBP1931217.1"/>
    <property type="molecule type" value="Genomic_DNA"/>
</dbReference>
<keyword evidence="10" id="KW-1185">Reference proteome</keyword>
<comment type="caution">
    <text evidence="9">The sequence shown here is derived from an EMBL/GenBank/DDBJ whole genome shotgun (WGS) entry which is preliminary data.</text>
</comment>
<evidence type="ECO:0000256" key="5">
    <source>
        <dbReference type="ARBA" id="ARBA00022989"/>
    </source>
</evidence>
<dbReference type="PANTHER" id="PTHR43414:SF1">
    <property type="entry name" value="PEPTIDE PERMEASE"/>
    <property type="match status" value="1"/>
</dbReference>
<keyword evidence="5 7" id="KW-1133">Transmembrane helix</keyword>
<keyword evidence="2" id="KW-0813">Transport</keyword>
<dbReference type="Pfam" id="PF07690">
    <property type="entry name" value="MFS_1"/>
    <property type="match status" value="1"/>
</dbReference>
<keyword evidence="4 7" id="KW-0812">Transmembrane</keyword>
<evidence type="ECO:0000256" key="2">
    <source>
        <dbReference type="ARBA" id="ARBA00022448"/>
    </source>
</evidence>
<feature type="transmembrane region" description="Helical" evidence="7">
    <location>
        <begin position="221"/>
        <end position="243"/>
    </location>
</feature>
<feature type="transmembrane region" description="Helical" evidence="7">
    <location>
        <begin position="351"/>
        <end position="371"/>
    </location>
</feature>
<evidence type="ECO:0000256" key="3">
    <source>
        <dbReference type="ARBA" id="ARBA00022475"/>
    </source>
</evidence>
<gene>
    <name evidence="9" type="ORF">J2Z37_001214</name>
</gene>
<evidence type="ECO:0000313" key="9">
    <source>
        <dbReference type="EMBL" id="MBP1931217.1"/>
    </source>
</evidence>
<evidence type="ECO:0000256" key="7">
    <source>
        <dbReference type="SAM" id="Phobius"/>
    </source>
</evidence>
<feature type="transmembrane region" description="Helical" evidence="7">
    <location>
        <begin position="81"/>
        <end position="101"/>
    </location>
</feature>
<feature type="transmembrane region" description="Helical" evidence="7">
    <location>
        <begin position="287"/>
        <end position="308"/>
    </location>
</feature>
<name>A0ABS4GLR8_9BACL</name>